<proteinExistence type="predicted"/>
<protein>
    <submittedName>
        <fullName evidence="2">Uncharacterized protein</fullName>
    </submittedName>
</protein>
<organism evidence="2">
    <name type="scientific">hydrocarbon metagenome</name>
    <dbReference type="NCBI Taxonomy" id="938273"/>
    <lineage>
        <taxon>unclassified sequences</taxon>
        <taxon>metagenomes</taxon>
        <taxon>ecological metagenomes</taxon>
    </lineage>
</organism>
<comment type="caution">
    <text evidence="2">The sequence shown here is derived from an EMBL/GenBank/DDBJ whole genome shotgun (WGS) entry which is preliminary data.</text>
</comment>
<name>A0A0W8FJA8_9ZZZZ</name>
<accession>A0A0W8FJA8</accession>
<feature type="region of interest" description="Disordered" evidence="1">
    <location>
        <begin position="524"/>
        <end position="545"/>
    </location>
</feature>
<evidence type="ECO:0000256" key="1">
    <source>
        <dbReference type="SAM" id="MobiDB-lite"/>
    </source>
</evidence>
<gene>
    <name evidence="2" type="ORF">ASZ90_009266</name>
</gene>
<sequence length="575" mass="63352">MVSLFPQNIAAGPRSQAAGLGVGGEGEACRQARHITLDQPGQEEVGECEVLGLADAEHLHGMPVSFRCCTGVCNEQHKKGEELDRCHLRLGQHPPEPLERVEEPDKGPEIARFALAHLLPPVLRERRAAYPVEERAIRRKMAAERLRPLEAGEHGEEPADGLPCGPGSGNLPLQPLTDALRGFGKRRLRLEGVDQVAEPFVPGGGALHDPCLAGTCIDLPTRQSPGPSGGLSDIRGGKQGDDVVPAVREGRDGEYGNEELDERGLGERRAYRYGVRDPEVREDRVDVCRSGGEIRKRNRDLARLRAPIDQPADLLCNRPHLVHPILPGGYPDTLPAVPDPVAAEESGDLRTISLPHTAFDHCVRTDPAPVVCKYRRVIGVRHSVTEIRRPLPEGADQVPLKRHRLVEPVDDDVSDMRPGAFVEQPDRVRKQRLAVGKAVVFEEAEVCIEGEPDLIALSALQAAEGCRIIHLPRDQHGKERLQLADHAGRWPPPPGKEREFCRVFYEETRKNEFRLRLPYDRPGGRVRLKEPGGKAGERGDRVAGDGKSLVLQSLQDLAHHALCRDDEDRAERILP</sequence>
<reference evidence="2" key="1">
    <citation type="journal article" date="2015" name="Proc. Natl. Acad. Sci. U.S.A.">
        <title>Networks of energetic and metabolic interactions define dynamics in microbial communities.</title>
        <authorList>
            <person name="Embree M."/>
            <person name="Liu J.K."/>
            <person name="Al-Bassam M.M."/>
            <person name="Zengler K."/>
        </authorList>
    </citation>
    <scope>NUCLEOTIDE SEQUENCE</scope>
</reference>
<dbReference type="AlphaFoldDB" id="A0A0W8FJA8"/>
<evidence type="ECO:0000313" key="2">
    <source>
        <dbReference type="EMBL" id="KUG20984.1"/>
    </source>
</evidence>
<feature type="compositionally biased region" description="Basic and acidic residues" evidence="1">
    <location>
        <begin position="524"/>
        <end position="544"/>
    </location>
</feature>
<dbReference type="EMBL" id="LNQE01001118">
    <property type="protein sequence ID" value="KUG20984.1"/>
    <property type="molecule type" value="Genomic_DNA"/>
</dbReference>